<sequence length="575" mass="64349">MVKRSKKSKSKRVPLKKKYKILKKVKEHHKKKAKEAKKQGVTKSKVEKDPGIPNDWPFKEQELKNLEVRRAKAMEELEAKNAARKERARKRKLGLTDDDEAPAVADESTDKSMIEPSTEVKKVQNNSDRAFYKELAKVIEASDVILEVLDARDPLGTRCIDMENMVRKAGPEKRLSVEKWLKYLREELPAVAFKCSTQEQRSNLGWKTASKKSKPNNILQTSDCLGAETLIKLLKNYSRSHEIKMSITVGVIGLPNVGKSSLINSLKRCHVANVGSTPGLTRSMQEIQLDKNVKLLDCPGVVMLKSGESDASIALRNCKRIEKLEDPKAPVSEILNRCPAQMLITLYKIPAFDGVDDFLFKVGTVRGRLKKGGTVDTDAAARIVLHDWNEGKIPYFTMPPARAEAGSSEVKIVSEFGKEFNVDEAYNGESSFIGSLKTLDDLQAAEVAPNNPLNFDETMIEDDVHRLSTVGAQTDNDMSEDDRQIDVKDAVKTEIKSVASKQNEKLYTAEGILNPKLKKAEKKRRKNASKVEAMDDEDYDFKVDYTKNVSSMDVEDEESEEENAVTSDEEPSATA</sequence>
<feature type="domain" description="Guanine nucleotide-binding protein-like 3 N-terminal" evidence="8">
    <location>
        <begin position="15"/>
        <end position="90"/>
    </location>
</feature>
<feature type="compositionally biased region" description="Basic and acidic residues" evidence="6">
    <location>
        <begin position="108"/>
        <end position="121"/>
    </location>
</feature>
<dbReference type="GO" id="GO:0050793">
    <property type="term" value="P:regulation of developmental process"/>
    <property type="evidence" value="ECO:0007669"/>
    <property type="project" value="UniProtKB-ARBA"/>
</dbReference>
<dbReference type="GO" id="GO:0051239">
    <property type="term" value="P:regulation of multicellular organismal process"/>
    <property type="evidence" value="ECO:0007669"/>
    <property type="project" value="UniProtKB-ARBA"/>
</dbReference>
<evidence type="ECO:0000313" key="10">
    <source>
        <dbReference type="Proteomes" id="UP000594263"/>
    </source>
</evidence>
<evidence type="ECO:0000256" key="3">
    <source>
        <dbReference type="ARBA" id="ARBA00023054"/>
    </source>
</evidence>
<name>A0A7N0TPB8_KALFE</name>
<dbReference type="InterPro" id="IPR027417">
    <property type="entry name" value="P-loop_NTPase"/>
</dbReference>
<dbReference type="Gene3D" id="1.10.1580.10">
    <property type="match status" value="1"/>
</dbReference>
<dbReference type="PRINTS" id="PR00326">
    <property type="entry name" value="GTP1OBG"/>
</dbReference>
<keyword evidence="10" id="KW-1185">Reference proteome</keyword>
<feature type="region of interest" description="Disordered" evidence="6">
    <location>
        <begin position="81"/>
        <end position="121"/>
    </location>
</feature>
<dbReference type="InterPro" id="IPR023179">
    <property type="entry name" value="GTP-bd_ortho_bundle_sf"/>
</dbReference>
<dbReference type="FunFam" id="1.10.1580.10:FF:000002">
    <property type="entry name" value="Guanine nucleotide-binding protein-like 3 (nucleolar)-like"/>
    <property type="match status" value="1"/>
</dbReference>
<feature type="compositionally biased region" description="Acidic residues" evidence="6">
    <location>
        <begin position="553"/>
        <end position="575"/>
    </location>
</feature>
<feature type="domain" description="G" evidence="7">
    <location>
        <begin position="248"/>
        <end position="323"/>
    </location>
</feature>
<evidence type="ECO:0000313" key="9">
    <source>
        <dbReference type="EnsemblPlants" id="Kaladp0040s0701.1.v1.1"/>
    </source>
</evidence>
<evidence type="ECO:0000256" key="1">
    <source>
        <dbReference type="ARBA" id="ARBA00004604"/>
    </source>
</evidence>
<feature type="region of interest" description="Disordered" evidence="6">
    <location>
        <begin position="25"/>
        <end position="59"/>
    </location>
</feature>
<dbReference type="InterPro" id="IPR006073">
    <property type="entry name" value="GTP-bd"/>
</dbReference>
<reference evidence="9" key="1">
    <citation type="submission" date="2021-01" db="UniProtKB">
        <authorList>
            <consortium name="EnsemblPlants"/>
        </authorList>
    </citation>
    <scope>IDENTIFICATION</scope>
</reference>
<dbReference type="Gene3D" id="3.40.50.300">
    <property type="entry name" value="P-loop containing nucleotide triphosphate hydrolases"/>
    <property type="match status" value="1"/>
</dbReference>
<accession>A0A7N0TPB8</accession>
<dbReference type="Pfam" id="PF01926">
    <property type="entry name" value="MMR_HSR1"/>
    <property type="match status" value="1"/>
</dbReference>
<dbReference type="Gramene" id="Kaladp0040s0701.1.v1.1">
    <property type="protein sequence ID" value="Kaladp0040s0701.1.v1.1"/>
    <property type="gene ID" value="Kaladp0040s0701.v1.1"/>
</dbReference>
<dbReference type="EnsemblPlants" id="Kaladp0040s0701.1.v1.1">
    <property type="protein sequence ID" value="Kaladp0040s0701.1.v1.1"/>
    <property type="gene ID" value="Kaladp0040s0701.v1.1"/>
</dbReference>
<proteinExistence type="predicted"/>
<keyword evidence="5" id="KW-0539">Nucleus</keyword>
<dbReference type="PANTHER" id="PTHR11089">
    <property type="entry name" value="GTP-BINDING PROTEIN-RELATED"/>
    <property type="match status" value="1"/>
</dbReference>
<evidence type="ECO:0000259" key="8">
    <source>
        <dbReference type="Pfam" id="PF08701"/>
    </source>
</evidence>
<dbReference type="SUPFAM" id="SSF52540">
    <property type="entry name" value="P-loop containing nucleoside triphosphate hydrolases"/>
    <property type="match status" value="1"/>
</dbReference>
<dbReference type="FunFam" id="3.40.50.300:FF:000571">
    <property type="entry name" value="Guanine nucleotide-binding protein-like NSN1"/>
    <property type="match status" value="1"/>
</dbReference>
<dbReference type="Pfam" id="PF08701">
    <property type="entry name" value="GN3L_Grn1"/>
    <property type="match status" value="1"/>
</dbReference>
<evidence type="ECO:0000256" key="2">
    <source>
        <dbReference type="ARBA" id="ARBA00022741"/>
    </source>
</evidence>
<dbReference type="PANTHER" id="PTHR11089:SF30">
    <property type="entry name" value="GUANINE NUCLEOTIDE-BINDING PROTEIN-LIKE 3 HOMOLOG"/>
    <property type="match status" value="1"/>
</dbReference>
<feature type="region of interest" description="Disordered" evidence="6">
    <location>
        <begin position="519"/>
        <end position="575"/>
    </location>
</feature>
<keyword evidence="4" id="KW-0342">GTP-binding</keyword>
<dbReference type="Proteomes" id="UP000594263">
    <property type="component" value="Unplaced"/>
</dbReference>
<feature type="compositionally biased region" description="Basic residues" evidence="6">
    <location>
        <begin position="25"/>
        <end position="35"/>
    </location>
</feature>
<evidence type="ECO:0000259" key="7">
    <source>
        <dbReference type="Pfam" id="PF01926"/>
    </source>
</evidence>
<dbReference type="CDD" id="cd04178">
    <property type="entry name" value="Nucleostemin_like"/>
    <property type="match status" value="1"/>
</dbReference>
<dbReference type="AlphaFoldDB" id="A0A7N0TPB8"/>
<evidence type="ECO:0000256" key="6">
    <source>
        <dbReference type="SAM" id="MobiDB-lite"/>
    </source>
</evidence>
<protein>
    <submittedName>
        <fullName evidence="9">Uncharacterized protein</fullName>
    </submittedName>
</protein>
<keyword evidence="3" id="KW-0175">Coiled coil</keyword>
<dbReference type="GO" id="GO:0005525">
    <property type="term" value="F:GTP binding"/>
    <property type="evidence" value="ECO:0007669"/>
    <property type="project" value="UniProtKB-KW"/>
</dbReference>
<evidence type="ECO:0000256" key="4">
    <source>
        <dbReference type="ARBA" id="ARBA00023134"/>
    </source>
</evidence>
<keyword evidence="2" id="KW-0547">Nucleotide-binding</keyword>
<dbReference type="OMA" id="FKLDGLW"/>
<dbReference type="InterPro" id="IPR050755">
    <property type="entry name" value="TRAFAC_YlqF/YawG_RiboMat"/>
</dbReference>
<evidence type="ECO:0000256" key="5">
    <source>
        <dbReference type="ARBA" id="ARBA00023242"/>
    </source>
</evidence>
<dbReference type="InterPro" id="IPR014813">
    <property type="entry name" value="Gnl3_N_dom"/>
</dbReference>
<feature type="compositionally biased region" description="Basic residues" evidence="6">
    <location>
        <begin position="519"/>
        <end position="528"/>
    </location>
</feature>
<organism evidence="9 10">
    <name type="scientific">Kalanchoe fedtschenkoi</name>
    <name type="common">Lavender scallops</name>
    <name type="synonym">South American air plant</name>
    <dbReference type="NCBI Taxonomy" id="63787"/>
    <lineage>
        <taxon>Eukaryota</taxon>
        <taxon>Viridiplantae</taxon>
        <taxon>Streptophyta</taxon>
        <taxon>Embryophyta</taxon>
        <taxon>Tracheophyta</taxon>
        <taxon>Spermatophyta</taxon>
        <taxon>Magnoliopsida</taxon>
        <taxon>eudicotyledons</taxon>
        <taxon>Gunneridae</taxon>
        <taxon>Pentapetalae</taxon>
        <taxon>Saxifragales</taxon>
        <taxon>Crassulaceae</taxon>
        <taxon>Kalanchoe</taxon>
    </lineage>
</organism>
<comment type="subcellular location">
    <subcellularLocation>
        <location evidence="1">Nucleus</location>
        <location evidence="1">Nucleolus</location>
    </subcellularLocation>
</comment>
<dbReference type="GO" id="GO:0005730">
    <property type="term" value="C:nucleolus"/>
    <property type="evidence" value="ECO:0007669"/>
    <property type="project" value="UniProtKB-SubCell"/>
</dbReference>